<feature type="region of interest" description="Disordered" evidence="1">
    <location>
        <begin position="1"/>
        <end position="21"/>
    </location>
</feature>
<dbReference type="PaxDb" id="67767-A0A0J7JVW0"/>
<gene>
    <name evidence="2" type="ORF">RF55_23186</name>
</gene>
<accession>A0A0J7JVW0</accession>
<keyword evidence="3" id="KW-1185">Reference proteome</keyword>
<proteinExistence type="predicted"/>
<dbReference type="Proteomes" id="UP000036403">
    <property type="component" value="Unassembled WGS sequence"/>
</dbReference>
<organism evidence="2 3">
    <name type="scientific">Lasius niger</name>
    <name type="common">Black garden ant</name>
    <dbReference type="NCBI Taxonomy" id="67767"/>
    <lineage>
        <taxon>Eukaryota</taxon>
        <taxon>Metazoa</taxon>
        <taxon>Ecdysozoa</taxon>
        <taxon>Arthropoda</taxon>
        <taxon>Hexapoda</taxon>
        <taxon>Insecta</taxon>
        <taxon>Pterygota</taxon>
        <taxon>Neoptera</taxon>
        <taxon>Endopterygota</taxon>
        <taxon>Hymenoptera</taxon>
        <taxon>Apocrita</taxon>
        <taxon>Aculeata</taxon>
        <taxon>Formicoidea</taxon>
        <taxon>Formicidae</taxon>
        <taxon>Formicinae</taxon>
        <taxon>Lasius</taxon>
        <taxon>Lasius</taxon>
    </lineage>
</organism>
<dbReference type="EMBL" id="LBMM01025905">
    <property type="protein sequence ID" value="KMQ82378.1"/>
    <property type="molecule type" value="Genomic_DNA"/>
</dbReference>
<comment type="caution">
    <text evidence="2">The sequence shown here is derived from an EMBL/GenBank/DDBJ whole genome shotgun (WGS) entry which is preliminary data.</text>
</comment>
<evidence type="ECO:0000313" key="3">
    <source>
        <dbReference type="Proteomes" id="UP000036403"/>
    </source>
</evidence>
<evidence type="ECO:0000313" key="2">
    <source>
        <dbReference type="EMBL" id="KMQ82378.1"/>
    </source>
</evidence>
<evidence type="ECO:0000256" key="1">
    <source>
        <dbReference type="SAM" id="MobiDB-lite"/>
    </source>
</evidence>
<reference evidence="2 3" key="1">
    <citation type="submission" date="2015-04" db="EMBL/GenBank/DDBJ databases">
        <title>Lasius niger genome sequencing.</title>
        <authorList>
            <person name="Konorov E.A."/>
            <person name="Nikitin M.A."/>
            <person name="Kirill M.V."/>
            <person name="Chang P."/>
        </authorList>
    </citation>
    <scope>NUCLEOTIDE SEQUENCE [LARGE SCALE GENOMIC DNA]</scope>
    <source>
        <tissue evidence="2">Whole</tissue>
    </source>
</reference>
<dbReference type="AlphaFoldDB" id="A0A0J7JVW0"/>
<protein>
    <submittedName>
        <fullName evidence="2">Ataxin-10</fullName>
    </submittedName>
</protein>
<sequence>MYLPGRAQAIASSGSDEKPCRPAPTLRLSAYLGCWAVSSDILSTENVTSHKGQVGSGSATSAVPRARSSVSIIVDERIASSDTCKGHVKDANSDAV</sequence>
<name>A0A0J7JVW0_LASNI</name>